<dbReference type="SUPFAM" id="SSF48264">
    <property type="entry name" value="Cytochrome P450"/>
    <property type="match status" value="1"/>
</dbReference>
<evidence type="ECO:0000256" key="2">
    <source>
        <dbReference type="ARBA" id="ARBA00004167"/>
    </source>
</evidence>
<keyword evidence="8 13" id="KW-0560">Oxidoreductase</keyword>
<evidence type="ECO:0000256" key="9">
    <source>
        <dbReference type="ARBA" id="ARBA00023004"/>
    </source>
</evidence>
<accession>A0A0N1H3H0</accession>
<dbReference type="GO" id="GO:0020037">
    <property type="term" value="F:heme binding"/>
    <property type="evidence" value="ECO:0007669"/>
    <property type="project" value="InterPro"/>
</dbReference>
<evidence type="ECO:0000256" key="6">
    <source>
        <dbReference type="ARBA" id="ARBA00022723"/>
    </source>
</evidence>
<dbReference type="GO" id="GO:0004497">
    <property type="term" value="F:monooxygenase activity"/>
    <property type="evidence" value="ECO:0007669"/>
    <property type="project" value="UniProtKB-KW"/>
</dbReference>
<dbReference type="Pfam" id="PF00067">
    <property type="entry name" value="p450"/>
    <property type="match status" value="1"/>
</dbReference>
<dbReference type="VEuPathDB" id="FungiDB:AB675_4999"/>
<dbReference type="STRING" id="1664694.A0A0N1H3H0"/>
<feature type="binding site" description="axial binding residue" evidence="12">
    <location>
        <position position="448"/>
    </location>
    <ligand>
        <name>heme</name>
        <dbReference type="ChEBI" id="CHEBI:30413"/>
    </ligand>
    <ligandPart>
        <name>Fe</name>
        <dbReference type="ChEBI" id="CHEBI:18248"/>
    </ligandPart>
</feature>
<reference evidence="15 16" key="1">
    <citation type="submission" date="2015-06" db="EMBL/GenBank/DDBJ databases">
        <title>Draft genome of the ant-associated black yeast Phialophora attae CBS 131958.</title>
        <authorList>
            <person name="Moreno L.F."/>
            <person name="Stielow B.J."/>
            <person name="de Hoog S."/>
            <person name="Vicente V.A."/>
            <person name="Weiss V.A."/>
            <person name="de Vries M."/>
            <person name="Cruz L.M."/>
            <person name="Souza E.M."/>
        </authorList>
    </citation>
    <scope>NUCLEOTIDE SEQUENCE [LARGE SCALE GENOMIC DNA]</scope>
    <source>
        <strain evidence="15 16">CBS 131958</strain>
    </source>
</reference>
<dbReference type="PANTHER" id="PTHR24305:SF157">
    <property type="entry name" value="N-ACETYLTRYPTOPHAN 6-HYDROXYLASE IVOC-RELATED"/>
    <property type="match status" value="1"/>
</dbReference>
<dbReference type="RefSeq" id="XP_017999405.1">
    <property type="nucleotide sequence ID" value="XM_018145175.1"/>
</dbReference>
<dbReference type="InterPro" id="IPR050121">
    <property type="entry name" value="Cytochrome_P450_monoxygenase"/>
</dbReference>
<feature type="transmembrane region" description="Helical" evidence="14">
    <location>
        <begin position="12"/>
        <end position="34"/>
    </location>
</feature>
<organism evidence="15 16">
    <name type="scientific">Cyphellophora attinorum</name>
    <dbReference type="NCBI Taxonomy" id="1664694"/>
    <lineage>
        <taxon>Eukaryota</taxon>
        <taxon>Fungi</taxon>
        <taxon>Dikarya</taxon>
        <taxon>Ascomycota</taxon>
        <taxon>Pezizomycotina</taxon>
        <taxon>Eurotiomycetes</taxon>
        <taxon>Chaetothyriomycetidae</taxon>
        <taxon>Chaetothyriales</taxon>
        <taxon>Cyphellophoraceae</taxon>
        <taxon>Cyphellophora</taxon>
    </lineage>
</organism>
<dbReference type="Gene3D" id="1.10.630.10">
    <property type="entry name" value="Cytochrome P450"/>
    <property type="match status" value="1"/>
</dbReference>
<evidence type="ECO:0000256" key="8">
    <source>
        <dbReference type="ARBA" id="ARBA00023002"/>
    </source>
</evidence>
<sequence>MGAVDYLVSPASWAAGAGLLFLYIASLAVYRLYFSPLAKFPGPKLAALTLWYEFYFDVIKGGQYTWEIGRMHDKYGPIVRINPYELHIKDAEYYDVVYAGGKAKRDKWHWSAKMFGNSDSMLGTLPHAHHRLRRAALNPYFSKQSVANLEPTIKGVVEKLCNRFEQAKASGEPVNLGYAYAALAMDVITEYSFSKSYGCVDDPGFAHQWPDIVDGISRQSHINQQFGWLLPAMKMLPLWMVKATNPDMMQLIYFQDDMEKSISKIMDGRTDTKQSTNPTIFHELLNSDLPAEEKTLTRLRDEGQTVVAAGQVTTAHHLKTMSYHILANPSILSKLQAELKQAMPDPSVLAPQSKLENLPYFRAVVLEGFRKSYGVVHRLQRISPDQPLEYKDWVIPAGTPVGMTSIFMHDDPERFPEPEKFKPERWLNGGGERMEKYLVNFSKGSRQCMGMNLAYAEIYLTLAAVFRRFELELFETTAGDAAVKHDYFNPQPGIESKGVRILVK</sequence>
<dbReference type="GO" id="GO:0016705">
    <property type="term" value="F:oxidoreductase activity, acting on paired donors, with incorporation or reduction of molecular oxygen"/>
    <property type="evidence" value="ECO:0007669"/>
    <property type="project" value="InterPro"/>
</dbReference>
<dbReference type="InterPro" id="IPR017972">
    <property type="entry name" value="Cyt_P450_CS"/>
</dbReference>
<evidence type="ECO:0000256" key="7">
    <source>
        <dbReference type="ARBA" id="ARBA00022989"/>
    </source>
</evidence>
<dbReference type="GO" id="GO:0016020">
    <property type="term" value="C:membrane"/>
    <property type="evidence" value="ECO:0007669"/>
    <property type="project" value="UniProtKB-SubCell"/>
</dbReference>
<protein>
    <submittedName>
        <fullName evidence="15">Trichodiene oxygenase</fullName>
    </submittedName>
</protein>
<evidence type="ECO:0000256" key="1">
    <source>
        <dbReference type="ARBA" id="ARBA00001971"/>
    </source>
</evidence>
<evidence type="ECO:0000313" key="15">
    <source>
        <dbReference type="EMBL" id="KPI39442.1"/>
    </source>
</evidence>
<keyword evidence="10 13" id="KW-0503">Monooxygenase</keyword>
<evidence type="ECO:0000256" key="4">
    <source>
        <dbReference type="ARBA" id="ARBA00022617"/>
    </source>
</evidence>
<keyword evidence="6 12" id="KW-0479">Metal-binding</keyword>
<evidence type="ECO:0000313" key="16">
    <source>
        <dbReference type="Proteomes" id="UP000038010"/>
    </source>
</evidence>
<evidence type="ECO:0000256" key="13">
    <source>
        <dbReference type="RuleBase" id="RU000461"/>
    </source>
</evidence>
<evidence type="ECO:0000256" key="3">
    <source>
        <dbReference type="ARBA" id="ARBA00010617"/>
    </source>
</evidence>
<proteinExistence type="inferred from homology"/>
<dbReference type="GeneID" id="28737055"/>
<dbReference type="AlphaFoldDB" id="A0A0N1H3H0"/>
<dbReference type="PANTHER" id="PTHR24305">
    <property type="entry name" value="CYTOCHROME P450"/>
    <property type="match status" value="1"/>
</dbReference>
<evidence type="ECO:0000256" key="14">
    <source>
        <dbReference type="SAM" id="Phobius"/>
    </source>
</evidence>
<dbReference type="CDD" id="cd11062">
    <property type="entry name" value="CYP58-like"/>
    <property type="match status" value="1"/>
</dbReference>
<dbReference type="OrthoDB" id="3945418at2759"/>
<evidence type="ECO:0000256" key="5">
    <source>
        <dbReference type="ARBA" id="ARBA00022692"/>
    </source>
</evidence>
<dbReference type="FunFam" id="1.10.630.10:FF:000069">
    <property type="entry name" value="Cytochrome P450, putative (Eurofung)"/>
    <property type="match status" value="1"/>
</dbReference>
<keyword evidence="11 14" id="KW-0472">Membrane</keyword>
<comment type="cofactor">
    <cofactor evidence="1 12">
        <name>heme</name>
        <dbReference type="ChEBI" id="CHEBI:30413"/>
    </cofactor>
</comment>
<evidence type="ECO:0000256" key="12">
    <source>
        <dbReference type="PIRSR" id="PIRSR602401-1"/>
    </source>
</evidence>
<keyword evidence="4 12" id="KW-0349">Heme</keyword>
<dbReference type="GO" id="GO:0005506">
    <property type="term" value="F:iron ion binding"/>
    <property type="evidence" value="ECO:0007669"/>
    <property type="project" value="InterPro"/>
</dbReference>
<keyword evidence="16" id="KW-1185">Reference proteome</keyword>
<evidence type="ECO:0000256" key="10">
    <source>
        <dbReference type="ARBA" id="ARBA00023033"/>
    </source>
</evidence>
<dbReference type="PRINTS" id="PR00463">
    <property type="entry name" value="EP450I"/>
</dbReference>
<dbReference type="InterPro" id="IPR036396">
    <property type="entry name" value="Cyt_P450_sf"/>
</dbReference>
<dbReference type="InterPro" id="IPR002401">
    <property type="entry name" value="Cyt_P450_E_grp-I"/>
</dbReference>
<comment type="similarity">
    <text evidence="3 13">Belongs to the cytochrome P450 family.</text>
</comment>
<gene>
    <name evidence="15" type="ORF">AB675_4999</name>
</gene>
<keyword evidence="9 12" id="KW-0408">Iron</keyword>
<dbReference type="Proteomes" id="UP000038010">
    <property type="component" value="Unassembled WGS sequence"/>
</dbReference>
<dbReference type="EMBL" id="LFJN01000015">
    <property type="protein sequence ID" value="KPI39442.1"/>
    <property type="molecule type" value="Genomic_DNA"/>
</dbReference>
<keyword evidence="5 14" id="KW-0812">Transmembrane</keyword>
<evidence type="ECO:0000256" key="11">
    <source>
        <dbReference type="ARBA" id="ARBA00023136"/>
    </source>
</evidence>
<keyword evidence="7 14" id="KW-1133">Transmembrane helix</keyword>
<dbReference type="InterPro" id="IPR001128">
    <property type="entry name" value="Cyt_P450"/>
</dbReference>
<comment type="subcellular location">
    <subcellularLocation>
        <location evidence="2">Membrane</location>
        <topology evidence="2">Single-pass membrane protein</topology>
    </subcellularLocation>
</comment>
<dbReference type="PROSITE" id="PS00086">
    <property type="entry name" value="CYTOCHROME_P450"/>
    <property type="match status" value="1"/>
</dbReference>
<comment type="caution">
    <text evidence="15">The sequence shown here is derived from an EMBL/GenBank/DDBJ whole genome shotgun (WGS) entry which is preliminary data.</text>
</comment>
<name>A0A0N1H3H0_9EURO</name>